<evidence type="ECO:0000256" key="1">
    <source>
        <dbReference type="SAM" id="MobiDB-lite"/>
    </source>
</evidence>
<organism evidence="2 3">
    <name type="scientific">Saccharomyces pastorianus</name>
    <name type="common">Lager yeast</name>
    <name type="synonym">Saccharomyces cerevisiae x Saccharomyces eubayanus</name>
    <dbReference type="NCBI Taxonomy" id="27292"/>
    <lineage>
        <taxon>Eukaryota</taxon>
        <taxon>Fungi</taxon>
        <taxon>Dikarya</taxon>
        <taxon>Ascomycota</taxon>
        <taxon>Saccharomycotina</taxon>
        <taxon>Saccharomycetes</taxon>
        <taxon>Saccharomycetales</taxon>
        <taxon>Saccharomycetaceae</taxon>
        <taxon>Saccharomyces</taxon>
    </lineage>
</organism>
<evidence type="ECO:0000313" key="2">
    <source>
        <dbReference type="EMBL" id="QID87746.1"/>
    </source>
</evidence>
<dbReference type="Proteomes" id="UP000501346">
    <property type="component" value="Chromosome SeXIV"/>
</dbReference>
<gene>
    <name evidence="2" type="ORF">GRS66_010432</name>
</gene>
<dbReference type="EMBL" id="CP049011">
    <property type="protein sequence ID" value="QID87746.1"/>
    <property type="molecule type" value="Genomic_DNA"/>
</dbReference>
<reference evidence="2 3" key="1">
    <citation type="journal article" date="2019" name="BMC Genomics">
        <title>Chromosome level assembly and comparative genome analysis confirm lager-brewing yeasts originated from a single hybridization.</title>
        <authorList>
            <person name="Salazar A.N."/>
            <person name="Gorter de Vries A.R."/>
            <person name="van den Broek M."/>
            <person name="Brouwers N."/>
            <person name="de la Torre Cortes P."/>
            <person name="Kuijpers N.G.A."/>
            <person name="Daran J.G."/>
            <person name="Abeel T."/>
        </authorList>
    </citation>
    <scope>NUCLEOTIDE SEQUENCE [LARGE SCALE GENOMIC DNA]</scope>
    <source>
        <strain evidence="2 3">CBS 1483</strain>
    </source>
</reference>
<sequence length="81" mass="8963">MARRMINLLSSSEESFNARKLSRAKATKDEGPGKLIASISRAPVLKEKKAKPIPPPKPFHLKPKPPLKPSFLAGQKLFSEE</sequence>
<accession>A0A6C1EEE9</accession>
<feature type="region of interest" description="Disordered" evidence="1">
    <location>
        <begin position="23"/>
        <end position="81"/>
    </location>
</feature>
<name>A0A6C1EEE9_SACPS</name>
<keyword evidence="3" id="KW-1185">Reference proteome</keyword>
<protein>
    <submittedName>
        <fullName evidence="2">Uncharacterized protein</fullName>
    </submittedName>
</protein>
<proteinExistence type="predicted"/>
<dbReference type="AlphaFoldDB" id="A0A6C1EEE9"/>
<evidence type="ECO:0000313" key="3">
    <source>
        <dbReference type="Proteomes" id="UP000501346"/>
    </source>
</evidence>